<organism evidence="2 3">
    <name type="scientific">Paenibacillus rhizoplanae</name>
    <dbReference type="NCBI Taxonomy" id="1917181"/>
    <lineage>
        <taxon>Bacteria</taxon>
        <taxon>Bacillati</taxon>
        <taxon>Bacillota</taxon>
        <taxon>Bacilli</taxon>
        <taxon>Bacillales</taxon>
        <taxon>Paenibacillaceae</taxon>
        <taxon>Paenibacillus</taxon>
    </lineage>
</organism>
<evidence type="ECO:0000313" key="3">
    <source>
        <dbReference type="Proteomes" id="UP001597448"/>
    </source>
</evidence>
<protein>
    <recommendedName>
        <fullName evidence="4">Phage tail tape measure protein</fullName>
    </recommendedName>
</protein>
<dbReference type="EMBL" id="JBHUKY010000075">
    <property type="protein sequence ID" value="MFD2413673.1"/>
    <property type="molecule type" value="Genomic_DNA"/>
</dbReference>
<evidence type="ECO:0008006" key="4">
    <source>
        <dbReference type="Google" id="ProtNLM"/>
    </source>
</evidence>
<comment type="caution">
    <text evidence="2">The sequence shown here is derived from an EMBL/GenBank/DDBJ whole genome shotgun (WGS) entry which is preliminary data.</text>
</comment>
<evidence type="ECO:0000313" key="2">
    <source>
        <dbReference type="EMBL" id="MFD2413673.1"/>
    </source>
</evidence>
<feature type="non-terminal residue" evidence="2">
    <location>
        <position position="1"/>
    </location>
</feature>
<proteinExistence type="predicted"/>
<evidence type="ECO:0000256" key="1">
    <source>
        <dbReference type="SAM" id="MobiDB-lite"/>
    </source>
</evidence>
<accession>A0ABW5FF62</accession>
<name>A0ABW5FF62_9BACL</name>
<keyword evidence="3" id="KW-1185">Reference proteome</keyword>
<dbReference type="Proteomes" id="UP001597448">
    <property type="component" value="Unassembled WGS sequence"/>
</dbReference>
<gene>
    <name evidence="2" type="ORF">ACFSX3_27780</name>
</gene>
<feature type="region of interest" description="Disordered" evidence="1">
    <location>
        <begin position="1"/>
        <end position="26"/>
    </location>
</feature>
<sequence>LEHDRDLRKRELDSQKTALQKEKETQLTAYDREKADAEAQYDALSAAFDAYSGDIKTIEAGIAAFRVSESATANATILTELDTFVSQYKAKMAEVAATKAASQKEADLDEYNANKDRWTAAKTRGDKAEMARLAARNQELRDLYGVGGDTGKKLQHFSAGGIVQGAAGSAVPVIAHGQELILNASQQAALWDMIVTPRVAAQAPAAPTYITQNIDMGAENVTLTDKADVGMYFDEKARAAQRLATMGIRE</sequence>
<reference evidence="3" key="1">
    <citation type="journal article" date="2019" name="Int. J. Syst. Evol. Microbiol.">
        <title>The Global Catalogue of Microorganisms (GCM) 10K type strain sequencing project: providing services to taxonomists for standard genome sequencing and annotation.</title>
        <authorList>
            <consortium name="The Broad Institute Genomics Platform"/>
            <consortium name="The Broad Institute Genome Sequencing Center for Infectious Disease"/>
            <person name="Wu L."/>
            <person name="Ma J."/>
        </authorList>
    </citation>
    <scope>NUCLEOTIDE SEQUENCE [LARGE SCALE GENOMIC DNA]</scope>
    <source>
        <strain evidence="3">CCM 8725</strain>
    </source>
</reference>